<name>A0A232EYT3_9HYME</name>
<proteinExistence type="predicted"/>
<dbReference type="GO" id="GO:0032259">
    <property type="term" value="P:methylation"/>
    <property type="evidence" value="ECO:0007669"/>
    <property type="project" value="UniProtKB-KW"/>
</dbReference>
<evidence type="ECO:0000313" key="11">
    <source>
        <dbReference type="Proteomes" id="UP000215335"/>
    </source>
</evidence>
<comment type="caution">
    <text evidence="10">The sequence shown here is derived from an EMBL/GenBank/DDBJ whole genome shotgun (WGS) entry which is preliminary data.</text>
</comment>
<dbReference type="STRING" id="543379.A0A232EYT3"/>
<keyword evidence="3" id="KW-0158">Chromosome</keyword>
<keyword evidence="5" id="KW-0808">Transferase</keyword>
<dbReference type="GO" id="GO:0005694">
    <property type="term" value="C:chromosome"/>
    <property type="evidence" value="ECO:0007669"/>
    <property type="project" value="UniProtKB-SubCell"/>
</dbReference>
<feature type="domain" description="SET" evidence="9">
    <location>
        <begin position="23"/>
        <end position="150"/>
    </location>
</feature>
<dbReference type="InterPro" id="IPR046341">
    <property type="entry name" value="SET_dom_sf"/>
</dbReference>
<dbReference type="Pfam" id="PF00856">
    <property type="entry name" value="SET"/>
    <property type="match status" value="1"/>
</dbReference>
<evidence type="ECO:0000259" key="9">
    <source>
        <dbReference type="PROSITE" id="PS50280"/>
    </source>
</evidence>
<dbReference type="GO" id="GO:0008276">
    <property type="term" value="F:protein methyltransferase activity"/>
    <property type="evidence" value="ECO:0007669"/>
    <property type="project" value="UniProtKB-ARBA"/>
</dbReference>
<dbReference type="Gene3D" id="2.170.270.10">
    <property type="entry name" value="SET domain"/>
    <property type="match status" value="1"/>
</dbReference>
<evidence type="ECO:0000256" key="4">
    <source>
        <dbReference type="ARBA" id="ARBA00022603"/>
    </source>
</evidence>
<keyword evidence="7" id="KW-0539">Nucleus</keyword>
<evidence type="ECO:0000256" key="2">
    <source>
        <dbReference type="ARBA" id="ARBA00004286"/>
    </source>
</evidence>
<evidence type="ECO:0000256" key="6">
    <source>
        <dbReference type="ARBA" id="ARBA00022691"/>
    </source>
</evidence>
<sequence length="446" mass="51014">MESSSPIDRAMSQANRSLFRPLPPLEFSESDFLKIETKSHGIGLICKKLIPKNALVIEYKGELVLEDEFQVRLEEYIKQNKIPVEFYFTYQSKKYVIDANVNGNIARYINHARDPNLQSRFYLDKSDNPVIGLIAIEDIQPYTELMYDYYGTLPIPKHLKDQTWLNYRVPLLNEAYFLNNIDKLVMLIKYVKENNITDADIAKIDMCKQIRVNGLQLTGHRNVEVDAQIATVIRKFGSINSFVNVKLHLMNIIDHKTIGRKDIEDMSETRAAQLTSYLYSTELPIADKACKSMRKLVRSKKIVNYGIHHYYSISAIGEILPDFLEIVNLIKRTINRTENIKKATLEKTTVFKRCKLCVESTQKLFESGITISEEDFQKSRLGQSINVSGGAKEKAEPERSSVRCKLNSGGAKEKAEPKRSSVSCKLKKAHSSDSLQVKKSMYKPIP</sequence>
<dbReference type="AlphaFoldDB" id="A0A232EYT3"/>
<dbReference type="GO" id="GO:0008170">
    <property type="term" value="F:N-methyltransferase activity"/>
    <property type="evidence" value="ECO:0007669"/>
    <property type="project" value="UniProtKB-ARBA"/>
</dbReference>
<evidence type="ECO:0000256" key="8">
    <source>
        <dbReference type="SAM" id="MobiDB-lite"/>
    </source>
</evidence>
<organism evidence="10 11">
    <name type="scientific">Trichomalopsis sarcophagae</name>
    <dbReference type="NCBI Taxonomy" id="543379"/>
    <lineage>
        <taxon>Eukaryota</taxon>
        <taxon>Metazoa</taxon>
        <taxon>Ecdysozoa</taxon>
        <taxon>Arthropoda</taxon>
        <taxon>Hexapoda</taxon>
        <taxon>Insecta</taxon>
        <taxon>Pterygota</taxon>
        <taxon>Neoptera</taxon>
        <taxon>Endopterygota</taxon>
        <taxon>Hymenoptera</taxon>
        <taxon>Apocrita</taxon>
        <taxon>Proctotrupomorpha</taxon>
        <taxon>Chalcidoidea</taxon>
        <taxon>Pteromalidae</taxon>
        <taxon>Pteromalinae</taxon>
        <taxon>Trichomalopsis</taxon>
    </lineage>
</organism>
<dbReference type="GO" id="GO:0008757">
    <property type="term" value="F:S-adenosylmethionine-dependent methyltransferase activity"/>
    <property type="evidence" value="ECO:0007669"/>
    <property type="project" value="UniProtKB-ARBA"/>
</dbReference>
<reference evidence="10 11" key="1">
    <citation type="journal article" date="2017" name="Curr. Biol.">
        <title>The Evolution of Venom by Co-option of Single-Copy Genes.</title>
        <authorList>
            <person name="Martinson E.O."/>
            <person name="Mrinalini"/>
            <person name="Kelkar Y.D."/>
            <person name="Chang C.H."/>
            <person name="Werren J.H."/>
        </authorList>
    </citation>
    <scope>NUCLEOTIDE SEQUENCE [LARGE SCALE GENOMIC DNA]</scope>
    <source>
        <strain evidence="10 11">Alberta</strain>
        <tissue evidence="10">Whole body</tissue>
    </source>
</reference>
<dbReference type="SMART" id="SM00317">
    <property type="entry name" value="SET"/>
    <property type="match status" value="1"/>
</dbReference>
<dbReference type="Proteomes" id="UP000215335">
    <property type="component" value="Unassembled WGS sequence"/>
</dbReference>
<dbReference type="SUPFAM" id="SSF82199">
    <property type="entry name" value="SET domain"/>
    <property type="match status" value="1"/>
</dbReference>
<protein>
    <recommendedName>
        <fullName evidence="9">SET domain-containing protein</fullName>
    </recommendedName>
</protein>
<dbReference type="EMBL" id="NNAY01001600">
    <property type="protein sequence ID" value="OXU23469.1"/>
    <property type="molecule type" value="Genomic_DNA"/>
</dbReference>
<keyword evidence="11" id="KW-1185">Reference proteome</keyword>
<feature type="region of interest" description="Disordered" evidence="8">
    <location>
        <begin position="387"/>
        <end position="446"/>
    </location>
</feature>
<comment type="subcellular location">
    <subcellularLocation>
        <location evidence="2">Chromosome</location>
    </subcellularLocation>
    <subcellularLocation>
        <location evidence="1">Nucleus</location>
    </subcellularLocation>
</comment>
<dbReference type="GO" id="GO:0005634">
    <property type="term" value="C:nucleus"/>
    <property type="evidence" value="ECO:0007669"/>
    <property type="project" value="UniProtKB-SubCell"/>
</dbReference>
<dbReference type="InterPro" id="IPR050777">
    <property type="entry name" value="SET2_Histone-Lys_MeTrsfase"/>
</dbReference>
<dbReference type="PROSITE" id="PS50280">
    <property type="entry name" value="SET"/>
    <property type="match status" value="1"/>
</dbReference>
<evidence type="ECO:0000256" key="1">
    <source>
        <dbReference type="ARBA" id="ARBA00004123"/>
    </source>
</evidence>
<evidence type="ECO:0000313" key="10">
    <source>
        <dbReference type="EMBL" id="OXU23469.1"/>
    </source>
</evidence>
<dbReference type="InterPro" id="IPR001214">
    <property type="entry name" value="SET_dom"/>
</dbReference>
<feature type="compositionally biased region" description="Basic and acidic residues" evidence="8">
    <location>
        <begin position="391"/>
        <end position="401"/>
    </location>
</feature>
<dbReference type="PANTHER" id="PTHR22884">
    <property type="entry name" value="SET DOMAIN PROTEINS"/>
    <property type="match status" value="1"/>
</dbReference>
<gene>
    <name evidence="10" type="ORF">TSAR_002768</name>
</gene>
<evidence type="ECO:0000256" key="5">
    <source>
        <dbReference type="ARBA" id="ARBA00022679"/>
    </source>
</evidence>
<evidence type="ECO:0000256" key="3">
    <source>
        <dbReference type="ARBA" id="ARBA00022454"/>
    </source>
</evidence>
<accession>A0A232EYT3</accession>
<evidence type="ECO:0000256" key="7">
    <source>
        <dbReference type="ARBA" id="ARBA00023242"/>
    </source>
</evidence>
<keyword evidence="6" id="KW-0949">S-adenosyl-L-methionine</keyword>
<keyword evidence="4" id="KW-0489">Methyltransferase</keyword>